<evidence type="ECO:0000256" key="1">
    <source>
        <dbReference type="SAM" id="MobiDB-lite"/>
    </source>
</evidence>
<dbReference type="InterPro" id="IPR051681">
    <property type="entry name" value="Ser/Thr_Kinases-Pseudokinases"/>
</dbReference>
<dbReference type="PANTHER" id="PTHR44329:SF214">
    <property type="entry name" value="PROTEIN KINASE DOMAIN-CONTAINING PROTEIN"/>
    <property type="match status" value="1"/>
</dbReference>
<dbReference type="Pfam" id="PF07714">
    <property type="entry name" value="PK_Tyr_Ser-Thr"/>
    <property type="match status" value="1"/>
</dbReference>
<dbReference type="InterPro" id="IPR000719">
    <property type="entry name" value="Prot_kinase_dom"/>
</dbReference>
<evidence type="ECO:0000259" key="2">
    <source>
        <dbReference type="PROSITE" id="PS50011"/>
    </source>
</evidence>
<dbReference type="PROSITE" id="PS00108">
    <property type="entry name" value="PROTEIN_KINASE_ST"/>
    <property type="match status" value="1"/>
</dbReference>
<dbReference type="GO" id="GO:0004674">
    <property type="term" value="F:protein serine/threonine kinase activity"/>
    <property type="evidence" value="ECO:0007669"/>
    <property type="project" value="TreeGrafter"/>
</dbReference>
<accession>A0A4Y7PLS3</accession>
<sequence length="813" mass="91826">MSERLTEDRIDHDFFRNAIQTHDFANSSLLTWSLQADRIVNEGRSVAGNDDIVPDALVTGEMDFDVVGHSFFGNDRQMKDHITSIDDLGDKNTSETLWLKDSTDGNAVLRFLDGPQRTECVKMVSSAKIYQRLLAYVYVQLKTSTTPRSARHAYDSLCSAVDTWGVWDHFQWLANHHTVRLTLWDILNQGTASGYGQHAHCFNLQQLLNSDFIAIQSQMLIVLNSRKRKGDFYGVCSADPVPILNLLQTIIDQGNLSTNHRSRFVRTLTHLTKSFARLPDCLMLSGVKRSGKDPVAGGGFADIWTGYFDSNSVAIKALRIYERSDQEKALREFSHEAIIWRLLRHPNILPFYGVFRGDEHFDRICLVSPWMEAGNVTKYLAKNPDSDRFALLGDVVNGLSYLHDFQPAIIHGDLKGANIFVTSRLTACLGDFGLSRFRDSQESTLGATTGTTAGTLRWQSHELFDSREDGRTNRPSQESDIYSFGCVCLELMTGKPPFSEIRGDGAVVKAIMNKQTPQRPAEDLLKYGFDDDLWSLMEKCWSYTPSQRPKMGLLLEYFNRRRGSSVRLNSIKKLSHGTRASLDQYGFPDGHVRTVALIAGLTNTRGQKEELQEIHQARRSFRKPPNPAVDATQFATTTADLQTGDGRHNPIHPYLHAPERYIGSAKDNSKEWYLRSRYGRDDIHINPDGDIMGELDLLRKKLVDGEMKTARTIHELNKEVHELESLIEAKIYREDNLEQEIERLKEELTRGKSSQEGLADLRPRRTSSSHRTASGEDDGNHSTGQTNKPSELLCGDYESHGHIAAECHSLEVF</sequence>
<evidence type="ECO:0000313" key="3">
    <source>
        <dbReference type="EMBL" id="TDL15519.1"/>
    </source>
</evidence>
<feature type="region of interest" description="Disordered" evidence="1">
    <location>
        <begin position="748"/>
        <end position="793"/>
    </location>
</feature>
<organism evidence="3 4">
    <name type="scientific">Rickenella mellea</name>
    <dbReference type="NCBI Taxonomy" id="50990"/>
    <lineage>
        <taxon>Eukaryota</taxon>
        <taxon>Fungi</taxon>
        <taxon>Dikarya</taxon>
        <taxon>Basidiomycota</taxon>
        <taxon>Agaricomycotina</taxon>
        <taxon>Agaricomycetes</taxon>
        <taxon>Hymenochaetales</taxon>
        <taxon>Rickenellaceae</taxon>
        <taxon>Rickenella</taxon>
    </lineage>
</organism>
<dbReference type="EMBL" id="ML170272">
    <property type="protein sequence ID" value="TDL15519.1"/>
    <property type="molecule type" value="Genomic_DNA"/>
</dbReference>
<dbReference type="Proteomes" id="UP000294933">
    <property type="component" value="Unassembled WGS sequence"/>
</dbReference>
<dbReference type="PROSITE" id="PS50011">
    <property type="entry name" value="PROTEIN_KINASE_DOM"/>
    <property type="match status" value="1"/>
</dbReference>
<feature type="domain" description="Protein kinase" evidence="2">
    <location>
        <begin position="289"/>
        <end position="558"/>
    </location>
</feature>
<dbReference type="STRING" id="50990.A0A4Y7PLS3"/>
<proteinExistence type="predicted"/>
<protein>
    <submittedName>
        <fullName evidence="3">Kinase-like protein</fullName>
    </submittedName>
</protein>
<name>A0A4Y7PLS3_9AGAM</name>
<keyword evidence="3" id="KW-0418">Kinase</keyword>
<dbReference type="InterPro" id="IPR001245">
    <property type="entry name" value="Ser-Thr/Tyr_kinase_cat_dom"/>
</dbReference>
<dbReference type="InterPro" id="IPR011009">
    <property type="entry name" value="Kinase-like_dom_sf"/>
</dbReference>
<dbReference type="AlphaFoldDB" id="A0A4Y7PLS3"/>
<reference evidence="3 4" key="1">
    <citation type="submission" date="2018-06" db="EMBL/GenBank/DDBJ databases">
        <title>A transcriptomic atlas of mushroom development highlights an independent origin of complex multicellularity.</title>
        <authorList>
            <consortium name="DOE Joint Genome Institute"/>
            <person name="Krizsan K."/>
            <person name="Almasi E."/>
            <person name="Merenyi Z."/>
            <person name="Sahu N."/>
            <person name="Viragh M."/>
            <person name="Koszo T."/>
            <person name="Mondo S."/>
            <person name="Kiss B."/>
            <person name="Balint B."/>
            <person name="Kues U."/>
            <person name="Barry K."/>
            <person name="Hegedus J.C."/>
            <person name="Henrissat B."/>
            <person name="Johnson J."/>
            <person name="Lipzen A."/>
            <person name="Ohm R."/>
            <person name="Nagy I."/>
            <person name="Pangilinan J."/>
            <person name="Yan J."/>
            <person name="Xiong Y."/>
            <person name="Grigoriev I.V."/>
            <person name="Hibbett D.S."/>
            <person name="Nagy L.G."/>
        </authorList>
    </citation>
    <scope>NUCLEOTIDE SEQUENCE [LARGE SCALE GENOMIC DNA]</scope>
    <source>
        <strain evidence="3 4">SZMC22713</strain>
    </source>
</reference>
<dbReference type="Gene3D" id="1.10.510.10">
    <property type="entry name" value="Transferase(Phosphotransferase) domain 1"/>
    <property type="match status" value="1"/>
</dbReference>
<dbReference type="GO" id="GO:0005524">
    <property type="term" value="F:ATP binding"/>
    <property type="evidence" value="ECO:0007669"/>
    <property type="project" value="InterPro"/>
</dbReference>
<evidence type="ECO:0000313" key="4">
    <source>
        <dbReference type="Proteomes" id="UP000294933"/>
    </source>
</evidence>
<dbReference type="OrthoDB" id="2130750at2759"/>
<keyword evidence="3" id="KW-0808">Transferase</keyword>
<dbReference type="SMART" id="SM00220">
    <property type="entry name" value="S_TKc"/>
    <property type="match status" value="1"/>
</dbReference>
<dbReference type="VEuPathDB" id="FungiDB:BD410DRAFT_845127"/>
<dbReference type="PANTHER" id="PTHR44329">
    <property type="entry name" value="SERINE/THREONINE-PROTEIN KINASE TNNI3K-RELATED"/>
    <property type="match status" value="1"/>
</dbReference>
<dbReference type="SUPFAM" id="SSF56112">
    <property type="entry name" value="Protein kinase-like (PK-like)"/>
    <property type="match status" value="1"/>
</dbReference>
<dbReference type="InterPro" id="IPR008271">
    <property type="entry name" value="Ser/Thr_kinase_AS"/>
</dbReference>
<gene>
    <name evidence="3" type="ORF">BD410DRAFT_845127</name>
</gene>
<keyword evidence="4" id="KW-1185">Reference proteome</keyword>